<dbReference type="VEuPathDB" id="CryptoDB:CPATCC_0007110"/>
<dbReference type="AlphaFoldDB" id="A0A7S7REF9"/>
<proteinExistence type="predicted"/>
<dbReference type="EMBL" id="CP044416">
    <property type="protein sequence ID" value="QOY40450.1"/>
    <property type="molecule type" value="Genomic_DNA"/>
</dbReference>
<organism evidence="3 4">
    <name type="scientific">Cryptosporidium parvum</name>
    <dbReference type="NCBI Taxonomy" id="5807"/>
    <lineage>
        <taxon>Eukaryota</taxon>
        <taxon>Sar</taxon>
        <taxon>Alveolata</taxon>
        <taxon>Apicomplexa</taxon>
        <taxon>Conoidasida</taxon>
        <taxon>Coccidia</taxon>
        <taxon>Eucoccidiorida</taxon>
        <taxon>Eimeriorina</taxon>
        <taxon>Cryptosporidiidae</taxon>
        <taxon>Cryptosporidium</taxon>
    </lineage>
</organism>
<name>A0A7S7REF9_CRYPV</name>
<gene>
    <name evidence="3" type="ORF">CPATCC_003299</name>
</gene>
<dbReference type="PROSITE" id="PS51257">
    <property type="entry name" value="PROKAR_LIPOPROTEIN"/>
    <property type="match status" value="1"/>
</dbReference>
<accession>A0A7S7REF9</accession>
<feature type="chain" id="PRO_5031126754" description="Secreted protein" evidence="2">
    <location>
        <begin position="31"/>
        <end position="193"/>
    </location>
</feature>
<evidence type="ECO:0008006" key="5">
    <source>
        <dbReference type="Google" id="ProtNLM"/>
    </source>
</evidence>
<feature type="compositionally biased region" description="Acidic residues" evidence="1">
    <location>
        <begin position="167"/>
        <end position="193"/>
    </location>
</feature>
<evidence type="ECO:0000256" key="2">
    <source>
        <dbReference type="SAM" id="SignalP"/>
    </source>
</evidence>
<evidence type="ECO:0000313" key="3">
    <source>
        <dbReference type="EMBL" id="QOY40450.1"/>
    </source>
</evidence>
<dbReference type="Proteomes" id="UP000593906">
    <property type="component" value="Chromosome 7"/>
</dbReference>
<sequence>MPYIYNKGFKWFFIATLVFIFGLLILSCRAEEIEGEDIVKLVENDHKQAEDNNQESQKPSSEKVVELEGADLSNETSEVQNPEQIYEACASLQESFEKECSGEQMDKSIQKLVEVCSDPVPDTQEVLTAASEITRNYSDSNFSETTECWAMVYTTSLYISSNSQAVEQEDDESLEIESLETDDSQIESEFENN</sequence>
<feature type="region of interest" description="Disordered" evidence="1">
    <location>
        <begin position="48"/>
        <end position="81"/>
    </location>
</feature>
<evidence type="ECO:0000256" key="1">
    <source>
        <dbReference type="SAM" id="MobiDB-lite"/>
    </source>
</evidence>
<keyword evidence="2" id="KW-0732">Signal</keyword>
<protein>
    <recommendedName>
        <fullName evidence="5">Secreted protein</fullName>
    </recommendedName>
</protein>
<evidence type="ECO:0000313" key="4">
    <source>
        <dbReference type="Proteomes" id="UP000593906"/>
    </source>
</evidence>
<feature type="signal peptide" evidence="2">
    <location>
        <begin position="1"/>
        <end position="30"/>
    </location>
</feature>
<feature type="region of interest" description="Disordered" evidence="1">
    <location>
        <begin position="163"/>
        <end position="193"/>
    </location>
</feature>
<reference evidence="3 4" key="1">
    <citation type="submission" date="2019-09" db="EMBL/GenBank/DDBJ databases">
        <title>Consistent, comparative and evidence-based genome assembly and annotation for Cryptosporidium parvum, C. hominis and C. tyzzeri.</title>
        <authorList>
            <person name="Baptista R.P."/>
            <person name="Li Y."/>
            <person name="Sateriale A."/>
            <person name="Ansell B."/>
            <person name="Jex A."/>
            <person name="Sanders M."/>
            <person name="Brooks K."/>
            <person name="Tracey A."/>
            <person name="Berriman M."/>
            <person name="Striepen B."/>
            <person name="Cotton J.A."/>
            <person name="Kissinger J.C."/>
        </authorList>
    </citation>
    <scope>NUCLEOTIDE SEQUENCE [LARGE SCALE GENOMIC DNA]</scope>
    <source>
        <strain evidence="3 4">IOWA-ATCC</strain>
    </source>
</reference>